<dbReference type="InterPro" id="IPR039298">
    <property type="entry name" value="ACOT13"/>
</dbReference>
<dbReference type="SUPFAM" id="SSF54637">
    <property type="entry name" value="Thioesterase/thiol ester dehydrase-isomerase"/>
    <property type="match status" value="1"/>
</dbReference>
<protein>
    <submittedName>
        <fullName evidence="4">PaaI family thioesterase</fullName>
    </submittedName>
</protein>
<dbReference type="InterPro" id="IPR029069">
    <property type="entry name" value="HotDog_dom_sf"/>
</dbReference>
<evidence type="ECO:0000313" key="5">
    <source>
        <dbReference type="Proteomes" id="UP000271374"/>
    </source>
</evidence>
<dbReference type="InterPro" id="IPR003736">
    <property type="entry name" value="PAAI_dom"/>
</dbReference>
<dbReference type="Gene3D" id="3.10.129.10">
    <property type="entry name" value="Hotdog Thioesterase"/>
    <property type="match status" value="1"/>
</dbReference>
<dbReference type="OrthoDB" id="337200at2"/>
<evidence type="ECO:0000256" key="1">
    <source>
        <dbReference type="ARBA" id="ARBA00008324"/>
    </source>
</evidence>
<dbReference type="AlphaFoldDB" id="A0A3S0KFW8"/>
<evidence type="ECO:0000256" key="2">
    <source>
        <dbReference type="ARBA" id="ARBA00022801"/>
    </source>
</evidence>
<dbReference type="CDD" id="cd03443">
    <property type="entry name" value="PaaI_thioesterase"/>
    <property type="match status" value="1"/>
</dbReference>
<evidence type="ECO:0000259" key="3">
    <source>
        <dbReference type="Pfam" id="PF03061"/>
    </source>
</evidence>
<dbReference type="Pfam" id="PF03061">
    <property type="entry name" value="4HBT"/>
    <property type="match status" value="1"/>
</dbReference>
<dbReference type="PANTHER" id="PTHR21660:SF1">
    <property type="entry name" value="ACYL-COENZYME A THIOESTERASE 13"/>
    <property type="match status" value="1"/>
</dbReference>
<sequence>MAESTLQQSPFWNYINMKEMVSKDGYGEVEISVFPDLLQRRGHVHGGVIATLVDASIGCAIRSLLKENEISATIELKTNYLRPAISAKLVGKAQIVQRGRSIAVGETKVWDEEGKLIAMGTATFNIKEKG</sequence>
<accession>A0A3S0KFW8</accession>
<gene>
    <name evidence="4" type="ORF">EKG37_13675</name>
</gene>
<dbReference type="EMBL" id="RXNT01000011">
    <property type="protein sequence ID" value="RTR29948.1"/>
    <property type="molecule type" value="Genomic_DNA"/>
</dbReference>
<feature type="domain" description="Thioesterase" evidence="3">
    <location>
        <begin position="42"/>
        <end position="117"/>
    </location>
</feature>
<name>A0A3S0KFW8_9BACI</name>
<dbReference type="NCBIfam" id="TIGR00369">
    <property type="entry name" value="unchar_dom_1"/>
    <property type="match status" value="1"/>
</dbReference>
<dbReference type="RefSeq" id="WP_126409224.1">
    <property type="nucleotide sequence ID" value="NZ_RXNT01000011.1"/>
</dbReference>
<keyword evidence="2" id="KW-0378">Hydrolase</keyword>
<organism evidence="4 5">
    <name type="scientific">Bacillus yapensis</name>
    <dbReference type="NCBI Taxonomy" id="2492960"/>
    <lineage>
        <taxon>Bacteria</taxon>
        <taxon>Bacillati</taxon>
        <taxon>Bacillota</taxon>
        <taxon>Bacilli</taxon>
        <taxon>Bacillales</taxon>
        <taxon>Bacillaceae</taxon>
        <taxon>Bacillus</taxon>
    </lineage>
</organism>
<evidence type="ECO:0000313" key="4">
    <source>
        <dbReference type="EMBL" id="RTR29948.1"/>
    </source>
</evidence>
<reference evidence="4 5" key="1">
    <citation type="submission" date="2018-12" db="EMBL/GenBank/DDBJ databases">
        <title>Bacillus yapensis draft genome sequence.</title>
        <authorList>
            <person name="Yu L."/>
            <person name="Xu X."/>
            <person name="Tang X."/>
        </authorList>
    </citation>
    <scope>NUCLEOTIDE SEQUENCE [LARGE SCALE GENOMIC DNA]</scope>
    <source>
        <strain evidence="4 5">XXST-01</strain>
    </source>
</reference>
<dbReference type="GO" id="GO:0047617">
    <property type="term" value="F:fatty acyl-CoA hydrolase activity"/>
    <property type="evidence" value="ECO:0007669"/>
    <property type="project" value="InterPro"/>
</dbReference>
<dbReference type="PANTHER" id="PTHR21660">
    <property type="entry name" value="THIOESTERASE SUPERFAMILY MEMBER-RELATED"/>
    <property type="match status" value="1"/>
</dbReference>
<proteinExistence type="inferred from homology"/>
<dbReference type="Proteomes" id="UP000271374">
    <property type="component" value="Unassembled WGS sequence"/>
</dbReference>
<comment type="caution">
    <text evidence="4">The sequence shown here is derived from an EMBL/GenBank/DDBJ whole genome shotgun (WGS) entry which is preliminary data.</text>
</comment>
<dbReference type="InterPro" id="IPR006683">
    <property type="entry name" value="Thioestr_dom"/>
</dbReference>
<comment type="similarity">
    <text evidence="1">Belongs to the thioesterase PaaI family.</text>
</comment>
<keyword evidence="5" id="KW-1185">Reference proteome</keyword>